<dbReference type="PATRIC" id="fig|1048260.3.peg.2378"/>
<dbReference type="Gene3D" id="2.40.330.10">
    <property type="entry name" value="DNA-binding pseudobarrel domain"/>
    <property type="match status" value="1"/>
</dbReference>
<dbReference type="EMBL" id="CP002919">
    <property type="protein sequence ID" value="AFS54376.1"/>
    <property type="molecule type" value="Genomic_DNA"/>
</dbReference>
<accession>J9ZE30</accession>
<sequence length="425" mass="48910">MALADLADWLDEQSRRETLWFAKRLSANDTLANNAHQAGPYIPKNILFTLFPSLDRPEDKNPEVRFRLQIDSHQGERREIRAVWYNNRRRGKTRDEARITGFGGRSSPFLDPENTGALMLLVVPPGDNTQTSICRAWVCRNPSEEDLLEDLIGPVEPGKGFLWAPEVPVGKDLVVPPPKERSRCWLLENEIPEEWFKKFPSGAEIIKKTLEFRPLHGEIPDKRLLKRRECEYEIFQSVEEAIELPVIRRGFSSVSEFVDRAQTILQRRKSRSGKSLELHLKEIFLEDGLSEGRDFSCQAESEPGKRPDFIFPSEAAYRDPSFPSEKLRMLAAKTTCKDRWRQILNEADRIQVKHLLTLQDGVSENQFREMSESGVQLVVPKSLHDSYPPNIRQNLLTLKDFIYELRVWQAFSQNGGESIAAEDEP</sequence>
<dbReference type="InterPro" id="IPR015300">
    <property type="entry name" value="DNA-bd_pseudobarrel_sf"/>
</dbReference>
<reference evidence="3 4" key="1">
    <citation type="journal article" date="2011" name="J. Microbiol.">
        <title>Complete genome of Leptospirillum ferriphilum ML-04 provides insight into its physiology and environmental adaptation.</title>
        <authorList>
            <person name="Mi S."/>
            <person name="Song J."/>
            <person name="Lin J."/>
            <person name="Che Y."/>
            <person name="Zheng H."/>
            <person name="Lin J."/>
        </authorList>
    </citation>
    <scope>NUCLEOTIDE SEQUENCE [LARGE SCALE GENOMIC DNA]</scope>
    <source>
        <strain evidence="3 4">ML-04</strain>
    </source>
</reference>
<dbReference type="HOGENOM" id="CLU_042008_1_0_0"/>
<dbReference type="STRING" id="1048260.LFML04_2184"/>
<dbReference type="CDD" id="cd22322">
    <property type="entry name" value="EcoRII-like"/>
    <property type="match status" value="1"/>
</dbReference>
<evidence type="ECO:0000259" key="1">
    <source>
        <dbReference type="Pfam" id="PF09019"/>
    </source>
</evidence>
<evidence type="ECO:0008006" key="5">
    <source>
        <dbReference type="Google" id="ProtNLM"/>
    </source>
</evidence>
<dbReference type="RefSeq" id="WP_014961880.1">
    <property type="nucleotide sequence ID" value="NC_018649.1"/>
</dbReference>
<dbReference type="InterPro" id="IPR038365">
    <property type="entry name" value="EcoRII_C_sf"/>
</dbReference>
<dbReference type="InterPro" id="IPR011335">
    <property type="entry name" value="Restrct_endonuc-II-like"/>
</dbReference>
<dbReference type="SUPFAM" id="SSF101936">
    <property type="entry name" value="DNA-binding pseudobarrel domain"/>
    <property type="match status" value="1"/>
</dbReference>
<dbReference type="GO" id="GO:0009036">
    <property type="term" value="F:type II site-specific deoxyribonuclease activity"/>
    <property type="evidence" value="ECO:0007669"/>
    <property type="project" value="InterPro"/>
</dbReference>
<dbReference type="Pfam" id="PF09019">
    <property type="entry name" value="EcoRII-C"/>
    <property type="match status" value="1"/>
</dbReference>
<proteinExistence type="predicted"/>
<gene>
    <name evidence="3" type="ordered locus">LFML04_2184</name>
</gene>
<feature type="domain" description="Restriction endonuclease type II EcoRII C-terminal" evidence="1">
    <location>
        <begin position="235"/>
        <end position="402"/>
    </location>
</feature>
<dbReference type="Pfam" id="PF09217">
    <property type="entry name" value="EcoRII-N"/>
    <property type="match status" value="1"/>
</dbReference>
<dbReference type="KEGG" id="lfi:LFML04_2184"/>
<dbReference type="SUPFAM" id="SSF52980">
    <property type="entry name" value="Restriction endonuclease-like"/>
    <property type="match status" value="1"/>
</dbReference>
<dbReference type="GO" id="GO:0009307">
    <property type="term" value="P:DNA restriction-modification system"/>
    <property type="evidence" value="ECO:0007669"/>
    <property type="project" value="InterPro"/>
</dbReference>
<dbReference type="InterPro" id="IPR015109">
    <property type="entry name" value="Restrct_endonuc_II_EcoRII_C"/>
</dbReference>
<organism evidence="3 4">
    <name type="scientific">Leptospirillum ferriphilum (strain ML-04)</name>
    <dbReference type="NCBI Taxonomy" id="1048260"/>
    <lineage>
        <taxon>Bacteria</taxon>
        <taxon>Pseudomonadati</taxon>
        <taxon>Nitrospirota</taxon>
        <taxon>Nitrospiria</taxon>
        <taxon>Nitrospirales</taxon>
        <taxon>Nitrospiraceae</taxon>
        <taxon>Leptospirillum</taxon>
    </lineage>
</organism>
<dbReference type="GO" id="GO:0003677">
    <property type="term" value="F:DNA binding"/>
    <property type="evidence" value="ECO:0007669"/>
    <property type="project" value="InterPro"/>
</dbReference>
<dbReference type="REBASE" id="53512">
    <property type="entry name" value="LfeML04ORF2182P"/>
</dbReference>
<evidence type="ECO:0000313" key="4">
    <source>
        <dbReference type="Proteomes" id="UP000006177"/>
    </source>
</evidence>
<dbReference type="Proteomes" id="UP000006177">
    <property type="component" value="Chromosome"/>
</dbReference>
<dbReference type="AlphaFoldDB" id="J9ZE30"/>
<dbReference type="InterPro" id="IPR023372">
    <property type="entry name" value="Rest_endonuc_II_EcoRII_N"/>
</dbReference>
<name>J9ZE30_LEPFM</name>
<dbReference type="Gene3D" id="3.40.91.80">
    <property type="match status" value="1"/>
</dbReference>
<protein>
    <recommendedName>
        <fullName evidence="5">Restriction endonuclease</fullName>
    </recommendedName>
</protein>
<feature type="domain" description="Restriction endonuclease type II EcoRII N-terminal" evidence="2">
    <location>
        <begin position="16"/>
        <end position="165"/>
    </location>
</feature>
<evidence type="ECO:0000259" key="2">
    <source>
        <dbReference type="Pfam" id="PF09217"/>
    </source>
</evidence>
<evidence type="ECO:0000313" key="3">
    <source>
        <dbReference type="EMBL" id="AFS54376.1"/>
    </source>
</evidence>